<sequence length="148" mass="17585">MEITLTTDEYKTLLETVQIASWILHAYRVEQGPETKAYRDLEQKILSLAKEAGFGDLVQYSEELREYFPSREFEEKGPPMQFIDEYDEESFWDELAERLGTRDLVEEEGEETVRKMDPWERATRIESLHGSYLEEFEKHGLERLRLQA</sequence>
<protein>
    <submittedName>
        <fullName evidence="1">Uncharacterized protein</fullName>
    </submittedName>
</protein>
<dbReference type="EMBL" id="LIZS01000065">
    <property type="protein sequence ID" value="KPJ52311.1"/>
    <property type="molecule type" value="Genomic_DNA"/>
</dbReference>
<accession>A0A0S7WQ35</accession>
<dbReference type="AlphaFoldDB" id="A0A0S7WQ35"/>
<evidence type="ECO:0000313" key="1">
    <source>
        <dbReference type="EMBL" id="KPJ52311.1"/>
    </source>
</evidence>
<proteinExistence type="predicted"/>
<comment type="caution">
    <text evidence="1">The sequence shown here is derived from an EMBL/GenBank/DDBJ whole genome shotgun (WGS) entry which is preliminary data.</text>
</comment>
<reference evidence="1 2" key="1">
    <citation type="journal article" date="2015" name="Microbiome">
        <title>Genomic resolution of linkages in carbon, nitrogen, and sulfur cycling among widespread estuary sediment bacteria.</title>
        <authorList>
            <person name="Baker B.J."/>
            <person name="Lazar C.S."/>
            <person name="Teske A.P."/>
            <person name="Dick G.J."/>
        </authorList>
    </citation>
    <scope>NUCLEOTIDE SEQUENCE [LARGE SCALE GENOMIC DNA]</scope>
    <source>
        <strain evidence="1">DG_24</strain>
    </source>
</reference>
<name>A0A0S7WQ35_UNCT6</name>
<dbReference type="Proteomes" id="UP000052008">
    <property type="component" value="Unassembled WGS sequence"/>
</dbReference>
<gene>
    <name evidence="1" type="ORF">AMJ39_08140</name>
</gene>
<evidence type="ECO:0000313" key="2">
    <source>
        <dbReference type="Proteomes" id="UP000052008"/>
    </source>
</evidence>
<organism evidence="1 2">
    <name type="scientific">candidate division TA06 bacterium DG_24</name>
    <dbReference type="NCBI Taxonomy" id="1703770"/>
    <lineage>
        <taxon>Bacteria</taxon>
        <taxon>Bacteria division TA06</taxon>
    </lineage>
</organism>